<keyword evidence="1" id="KW-0805">Transcription regulation</keyword>
<keyword evidence="3" id="KW-0804">Transcription</keyword>
<dbReference type="InterPro" id="IPR003313">
    <property type="entry name" value="AraC-bd"/>
</dbReference>
<dbReference type="Gene3D" id="2.60.120.10">
    <property type="entry name" value="Jelly Rolls"/>
    <property type="match status" value="1"/>
</dbReference>
<dbReference type="Gene3D" id="1.10.10.60">
    <property type="entry name" value="Homeodomain-like"/>
    <property type="match status" value="2"/>
</dbReference>
<dbReference type="EMBL" id="JAQGEF010000007">
    <property type="protein sequence ID" value="MDA3614749.1"/>
    <property type="molecule type" value="Genomic_DNA"/>
</dbReference>
<dbReference type="InterPro" id="IPR009057">
    <property type="entry name" value="Homeodomain-like_sf"/>
</dbReference>
<evidence type="ECO:0000256" key="1">
    <source>
        <dbReference type="ARBA" id="ARBA00023015"/>
    </source>
</evidence>
<evidence type="ECO:0000313" key="5">
    <source>
        <dbReference type="EMBL" id="MDA3614749.1"/>
    </source>
</evidence>
<comment type="caution">
    <text evidence="5">The sequence shown here is derived from an EMBL/GenBank/DDBJ whole genome shotgun (WGS) entry which is preliminary data.</text>
</comment>
<dbReference type="Proteomes" id="UP001210231">
    <property type="component" value="Unassembled WGS sequence"/>
</dbReference>
<dbReference type="PANTHER" id="PTHR43280">
    <property type="entry name" value="ARAC-FAMILY TRANSCRIPTIONAL REGULATOR"/>
    <property type="match status" value="1"/>
</dbReference>
<evidence type="ECO:0000259" key="4">
    <source>
        <dbReference type="PROSITE" id="PS01124"/>
    </source>
</evidence>
<proteinExistence type="predicted"/>
<evidence type="ECO:0000313" key="6">
    <source>
        <dbReference type="Proteomes" id="UP001210231"/>
    </source>
</evidence>
<dbReference type="InterPro" id="IPR018062">
    <property type="entry name" value="HTH_AraC-typ_CS"/>
</dbReference>
<name>A0ABT4UIV2_9BACT</name>
<keyword evidence="6" id="KW-1185">Reference proteome</keyword>
<reference evidence="5 6" key="1">
    <citation type="submission" date="2022-12" db="EMBL/GenBank/DDBJ databases">
        <title>Chitinophagaceae gen. sp. nov., a new member of the family Chitinophagaceae, isolated from soil in a chemical factory.</title>
        <authorList>
            <person name="Ke Z."/>
        </authorList>
    </citation>
    <scope>NUCLEOTIDE SEQUENCE [LARGE SCALE GENOMIC DNA]</scope>
    <source>
        <strain evidence="5 6">LY-5</strain>
    </source>
</reference>
<dbReference type="InterPro" id="IPR018060">
    <property type="entry name" value="HTH_AraC"/>
</dbReference>
<feature type="domain" description="HTH araC/xylS-type" evidence="4">
    <location>
        <begin position="176"/>
        <end position="276"/>
    </location>
</feature>
<dbReference type="RefSeq" id="WP_407031073.1">
    <property type="nucleotide sequence ID" value="NZ_JAQGEF010000007.1"/>
</dbReference>
<protein>
    <submittedName>
        <fullName evidence="5">AraC family transcriptional regulator</fullName>
    </submittedName>
</protein>
<dbReference type="PROSITE" id="PS00041">
    <property type="entry name" value="HTH_ARAC_FAMILY_1"/>
    <property type="match status" value="1"/>
</dbReference>
<dbReference type="Pfam" id="PF02311">
    <property type="entry name" value="AraC_binding"/>
    <property type="match status" value="1"/>
</dbReference>
<evidence type="ECO:0000256" key="3">
    <source>
        <dbReference type="ARBA" id="ARBA00023163"/>
    </source>
</evidence>
<dbReference type="PANTHER" id="PTHR43280:SF28">
    <property type="entry name" value="HTH-TYPE TRANSCRIPTIONAL ACTIVATOR RHAS"/>
    <property type="match status" value="1"/>
</dbReference>
<dbReference type="SMART" id="SM00342">
    <property type="entry name" value="HTH_ARAC"/>
    <property type="match status" value="1"/>
</dbReference>
<dbReference type="InterPro" id="IPR014710">
    <property type="entry name" value="RmlC-like_jellyroll"/>
</dbReference>
<gene>
    <name evidence="5" type="ORF">O3P16_08010</name>
</gene>
<dbReference type="Pfam" id="PF12833">
    <property type="entry name" value="HTH_18"/>
    <property type="match status" value="1"/>
</dbReference>
<dbReference type="InterPro" id="IPR037923">
    <property type="entry name" value="HTH-like"/>
</dbReference>
<dbReference type="SUPFAM" id="SSF51215">
    <property type="entry name" value="Regulatory protein AraC"/>
    <property type="match status" value="1"/>
</dbReference>
<evidence type="ECO:0000256" key="2">
    <source>
        <dbReference type="ARBA" id="ARBA00023125"/>
    </source>
</evidence>
<dbReference type="PROSITE" id="PS01124">
    <property type="entry name" value="HTH_ARAC_FAMILY_2"/>
    <property type="match status" value="1"/>
</dbReference>
<accession>A0ABT4UIV2</accession>
<keyword evidence="2" id="KW-0238">DNA-binding</keyword>
<sequence length="279" mass="33078">MKRAQFEPLIIEVFETLTFPLPKHSHTYYELIYIYKGQGLHYLNKIVMPYKAGDLYLISPDDEHYFEIKKSTKFCFIKFNDSYFKANKQLSPDILVNTSPTEIMRNPLLKEIKLVFDEPCKTILYKTVDNLNDYNSLHDVSNSPIVFFQILSIFGLIKEASAKLNVRLDLGSPAKEDLTSYIHQHIYDPEKIRVTIIAQHFNIASNYFSTYFKRNFNMSYKDYLNVYKIKLIEKRIEANQMTLKQIAYEFGFTDDSHLTHFFKRHKRITPSEYKQIFHS</sequence>
<organism evidence="5 6">
    <name type="scientific">Polluticaenibacter yanchengensis</name>
    <dbReference type="NCBI Taxonomy" id="3014562"/>
    <lineage>
        <taxon>Bacteria</taxon>
        <taxon>Pseudomonadati</taxon>
        <taxon>Bacteroidota</taxon>
        <taxon>Chitinophagia</taxon>
        <taxon>Chitinophagales</taxon>
        <taxon>Chitinophagaceae</taxon>
        <taxon>Polluticaenibacter</taxon>
    </lineage>
</organism>
<dbReference type="SUPFAM" id="SSF46689">
    <property type="entry name" value="Homeodomain-like"/>
    <property type="match status" value="1"/>
</dbReference>